<dbReference type="Gene3D" id="1.10.132.50">
    <property type="entry name" value="ATP synthase (C/AC39) subunit, domain 3"/>
    <property type="match status" value="1"/>
</dbReference>
<dbReference type="Pfam" id="PF01992">
    <property type="entry name" value="vATP-synt_AC39"/>
    <property type="match status" value="1"/>
</dbReference>
<evidence type="ECO:0000313" key="7">
    <source>
        <dbReference type="Proteomes" id="UP001149090"/>
    </source>
</evidence>
<keyword evidence="3 5" id="KW-0375">Hydrogen ion transport</keyword>
<comment type="similarity">
    <text evidence="1 5">Belongs to the V-ATPase V0D/AC39 subunit family.</text>
</comment>
<comment type="subunit">
    <text evidence="5">V-ATPase is a heteromultimeric enzyme made up of two complexes: the ATP-hydrolytic V1 complex and the proton translocation V0 complex.</text>
</comment>
<dbReference type="InterPro" id="IPR002843">
    <property type="entry name" value="ATPase_V0-cplx_csu/dsu"/>
</dbReference>
<accession>A0A9Q0RI53</accession>
<proteinExistence type="inferred from homology"/>
<dbReference type="Gene3D" id="1.20.1690.10">
    <property type="entry name" value="V-type ATP synthase subunit C domain"/>
    <property type="match status" value="2"/>
</dbReference>
<comment type="caution">
    <text evidence="6">The sequence shown here is derived from an EMBL/GenBank/DDBJ whole genome shotgun (WGS) entry which is preliminary data.</text>
</comment>
<dbReference type="InterPro" id="IPR016727">
    <property type="entry name" value="ATPase_V0-cplx_dsu"/>
</dbReference>
<dbReference type="OrthoDB" id="10250083at2759"/>
<sequence length="350" mass="40733">MLTFNIEHGYYEALVRGFVGGLLTAQDYTNLTQCTSLDDMKMSLATTDYGNFLQNEPSPLDTFTFFQKCTEKLVEQFNHIHSQSVEPLHTFMDYITYEYMIDNIILLFQGSISGGNIQDFVDECHPLGMFKEMKTLFATKSLSELYDSVIIETPLAPYFINCLSQEDVSESNLEIVRNILYKSYLEDFYKYCQKLGGETAEIMSEILKFEADRRCITITKNSQKTELTKHDKLKLYPEIGYLDSTTLQKLSSAEDDDAILQVLDKHKLYKDIFNESKMSVNTSLDDGFFLHQVRLNESSFLQQFHFGIFYSFVKLKEQEIRNIEKIAECIAQNNRDTIHQYVKIFDREEK</sequence>
<comment type="function">
    <text evidence="5">Subunit of the V0 complex of vacuolar(H+)-ATPase (V-ATPase), a multisubunit enzyme composed of a peripheral complex (V1) that hydrolyzes ATP and a membrane integral complex (V0) that translocates protons. V-ATPase is responsible for acidifying and maintaining the pH of intracellular compartments and in some cell types, is targeted to the plasma membrane, where it is responsible for acidifying the extracellular environment.</text>
</comment>
<organism evidence="6 7">
    <name type="scientific">Anaeramoeba ignava</name>
    <name type="common">Anaerobic marine amoeba</name>
    <dbReference type="NCBI Taxonomy" id="1746090"/>
    <lineage>
        <taxon>Eukaryota</taxon>
        <taxon>Metamonada</taxon>
        <taxon>Anaeramoebidae</taxon>
        <taxon>Anaeramoeba</taxon>
    </lineage>
</organism>
<reference evidence="6" key="1">
    <citation type="submission" date="2022-10" db="EMBL/GenBank/DDBJ databases">
        <title>Novel sulphate-reducing endosymbionts in the free-living metamonad Anaeramoeba.</title>
        <authorList>
            <person name="Jerlstrom-Hultqvist J."/>
            <person name="Cepicka I."/>
            <person name="Gallot-Lavallee L."/>
            <person name="Salas-Leiva D."/>
            <person name="Curtis B.A."/>
            <person name="Zahonova K."/>
            <person name="Pipaliya S."/>
            <person name="Dacks J."/>
            <person name="Roger A.J."/>
        </authorList>
    </citation>
    <scope>NUCLEOTIDE SEQUENCE</scope>
    <source>
        <strain evidence="6">BMAN</strain>
    </source>
</reference>
<dbReference type="GO" id="GO:0046961">
    <property type="term" value="F:proton-transporting ATPase activity, rotational mechanism"/>
    <property type="evidence" value="ECO:0007669"/>
    <property type="project" value="InterPro"/>
</dbReference>
<dbReference type="OMA" id="MTYGYMI"/>
<dbReference type="GO" id="GO:0033179">
    <property type="term" value="C:proton-transporting V-type ATPase, V0 domain"/>
    <property type="evidence" value="ECO:0007669"/>
    <property type="project" value="InterPro"/>
</dbReference>
<evidence type="ECO:0000256" key="3">
    <source>
        <dbReference type="ARBA" id="ARBA00022781"/>
    </source>
</evidence>
<evidence type="ECO:0000256" key="5">
    <source>
        <dbReference type="PIRNR" id="PIRNR018497"/>
    </source>
</evidence>
<evidence type="ECO:0000313" key="6">
    <source>
        <dbReference type="EMBL" id="KAJ5080503.1"/>
    </source>
</evidence>
<gene>
    <name evidence="6" type="ORF">M0811_14024</name>
</gene>
<dbReference type="AlphaFoldDB" id="A0A9Q0RI53"/>
<dbReference type="InterPro" id="IPR035067">
    <property type="entry name" value="V-type_ATPase_csu/dsu"/>
</dbReference>
<dbReference type="PIRSF" id="PIRSF018497">
    <property type="entry name" value="V-ATP_synth_D"/>
    <property type="match status" value="1"/>
</dbReference>
<dbReference type="EMBL" id="JAPDFW010000009">
    <property type="protein sequence ID" value="KAJ5080503.1"/>
    <property type="molecule type" value="Genomic_DNA"/>
</dbReference>
<dbReference type="InterPro" id="IPR044911">
    <property type="entry name" value="V-type_ATPase_csu/dsu_dom_3"/>
</dbReference>
<keyword evidence="4 5" id="KW-0406">Ion transport</keyword>
<evidence type="ECO:0000256" key="4">
    <source>
        <dbReference type="ARBA" id="ARBA00023065"/>
    </source>
</evidence>
<dbReference type="PANTHER" id="PTHR11028">
    <property type="entry name" value="VACUOLAR ATP SYNTHASE SUBUNIT AC39"/>
    <property type="match status" value="1"/>
</dbReference>
<protein>
    <recommendedName>
        <fullName evidence="5">V-type proton ATPase subunit</fullName>
    </recommendedName>
</protein>
<keyword evidence="7" id="KW-1185">Reference proteome</keyword>
<name>A0A9Q0RI53_ANAIG</name>
<evidence type="ECO:0000256" key="2">
    <source>
        <dbReference type="ARBA" id="ARBA00022448"/>
    </source>
</evidence>
<keyword evidence="2 5" id="KW-0813">Transport</keyword>
<evidence type="ECO:0000256" key="1">
    <source>
        <dbReference type="ARBA" id="ARBA00006709"/>
    </source>
</evidence>
<dbReference type="Proteomes" id="UP001149090">
    <property type="component" value="Unassembled WGS sequence"/>
</dbReference>
<dbReference type="InterPro" id="IPR036079">
    <property type="entry name" value="ATPase_csu/dsu_sf"/>
</dbReference>
<dbReference type="SUPFAM" id="SSF103486">
    <property type="entry name" value="V-type ATP synthase subunit C"/>
    <property type="match status" value="1"/>
</dbReference>